<protein>
    <submittedName>
        <fullName evidence="2">Uncharacterized protein</fullName>
    </submittedName>
</protein>
<evidence type="ECO:0000256" key="1">
    <source>
        <dbReference type="SAM" id="MobiDB-lite"/>
    </source>
</evidence>
<dbReference type="Proteomes" id="UP000583929">
    <property type="component" value="Unassembled WGS sequence"/>
</dbReference>
<sequence>MASQDISSKASEISRDVQVKADEAMKGASRAAQTVSDKTSIAAQTAANNTQTAAQSTKDSAASAIGVKHESPGFLQQTGDQISSMAQGATNAVKNTLGMGDGK</sequence>
<accession>A0A7J6FNW0</accession>
<gene>
    <name evidence="2" type="ORF">F8388_027067</name>
    <name evidence="3" type="ORF">G4B88_004144</name>
    <name evidence="4" type="ORF">G4B88_022817</name>
</gene>
<feature type="region of interest" description="Disordered" evidence="1">
    <location>
        <begin position="45"/>
        <end position="64"/>
    </location>
</feature>
<evidence type="ECO:0000313" key="6">
    <source>
        <dbReference type="Proteomes" id="UP000583929"/>
    </source>
</evidence>
<dbReference type="AlphaFoldDB" id="A0A7J6FNW0"/>
<dbReference type="EMBL" id="JAATIP010000105">
    <property type="protein sequence ID" value="KAF4372394.1"/>
    <property type="molecule type" value="Genomic_DNA"/>
</dbReference>
<dbReference type="Proteomes" id="UP000525078">
    <property type="component" value="Unassembled WGS sequence"/>
</dbReference>
<comment type="caution">
    <text evidence="2">The sequence shown here is derived from an EMBL/GenBank/DDBJ whole genome shotgun (WGS) entry which is preliminary data.</text>
</comment>
<name>A0A7J6FNW0_CANSA</name>
<evidence type="ECO:0000313" key="5">
    <source>
        <dbReference type="Proteomes" id="UP000525078"/>
    </source>
</evidence>
<dbReference type="PANTHER" id="PTHR34191:SF20">
    <property type="entry name" value="LATE EMBRYOGENESIS ABUNDANT PROTEIN (LEA) FAMILY PROTEIN"/>
    <property type="match status" value="1"/>
</dbReference>
<organism evidence="2 5">
    <name type="scientific">Cannabis sativa</name>
    <name type="common">Hemp</name>
    <name type="synonym">Marijuana</name>
    <dbReference type="NCBI Taxonomy" id="3483"/>
    <lineage>
        <taxon>Eukaryota</taxon>
        <taxon>Viridiplantae</taxon>
        <taxon>Streptophyta</taxon>
        <taxon>Embryophyta</taxon>
        <taxon>Tracheophyta</taxon>
        <taxon>Spermatophyta</taxon>
        <taxon>Magnoliopsida</taxon>
        <taxon>eudicotyledons</taxon>
        <taxon>Gunneridae</taxon>
        <taxon>Pentapetalae</taxon>
        <taxon>rosids</taxon>
        <taxon>fabids</taxon>
        <taxon>Rosales</taxon>
        <taxon>Cannabaceae</taxon>
        <taxon>Cannabis</taxon>
    </lineage>
</organism>
<dbReference type="PANTHER" id="PTHR34191">
    <property type="entry name" value="LATE EMBRYOGENESIS ABUNDANT PROTEIN (LEA) FAMILY PROTEIN"/>
    <property type="match status" value="1"/>
</dbReference>
<dbReference type="EMBL" id="JAATIQ010000077">
    <property type="protein sequence ID" value="KAF4387817.1"/>
    <property type="molecule type" value="Genomic_DNA"/>
</dbReference>
<evidence type="ECO:0000313" key="2">
    <source>
        <dbReference type="EMBL" id="KAF4372394.1"/>
    </source>
</evidence>
<feature type="compositionally biased region" description="Low complexity" evidence="1">
    <location>
        <begin position="45"/>
        <end position="55"/>
    </location>
</feature>
<proteinExistence type="predicted"/>
<evidence type="ECO:0000313" key="3">
    <source>
        <dbReference type="EMBL" id="KAF4387817.1"/>
    </source>
</evidence>
<evidence type="ECO:0000313" key="4">
    <source>
        <dbReference type="EMBL" id="KAF4399734.1"/>
    </source>
</evidence>
<dbReference type="EMBL" id="JAATIQ010000021">
    <property type="protein sequence ID" value="KAF4399734.1"/>
    <property type="molecule type" value="Genomic_DNA"/>
</dbReference>
<feature type="region of interest" description="Disordered" evidence="1">
    <location>
        <begin position="1"/>
        <end position="39"/>
    </location>
</feature>
<keyword evidence="6" id="KW-1185">Reference proteome</keyword>
<reference evidence="5 6" key="1">
    <citation type="journal article" date="2020" name="bioRxiv">
        <title>Sequence and annotation of 42 cannabis genomes reveals extensive copy number variation in cannabinoid synthesis and pathogen resistance genes.</title>
        <authorList>
            <person name="Mckernan K.J."/>
            <person name="Helbert Y."/>
            <person name="Kane L.T."/>
            <person name="Ebling H."/>
            <person name="Zhang L."/>
            <person name="Liu B."/>
            <person name="Eaton Z."/>
            <person name="Mclaughlin S."/>
            <person name="Kingan S."/>
            <person name="Baybayan P."/>
            <person name="Concepcion G."/>
            <person name="Jordan M."/>
            <person name="Riva A."/>
            <person name="Barbazuk W."/>
            <person name="Harkins T."/>
        </authorList>
    </citation>
    <scope>NUCLEOTIDE SEQUENCE [LARGE SCALE GENOMIC DNA]</scope>
    <source>
        <strain evidence="5 6">cv. Jamaican Lion 4</strain>
        <strain evidence="3">Father</strain>
        <strain evidence="2">Mother</strain>
        <tissue evidence="2">Leaf</tissue>
    </source>
</reference>
<feature type="compositionally biased region" description="Basic and acidic residues" evidence="1">
    <location>
        <begin position="12"/>
        <end position="25"/>
    </location>
</feature>
<feature type="compositionally biased region" description="Polar residues" evidence="1">
    <location>
        <begin position="1"/>
        <end position="11"/>
    </location>
</feature>
<dbReference type="InterPro" id="IPR039624">
    <property type="entry name" value="LEA1/2/D7/KIN2"/>
</dbReference>